<name>A0A0F4Q8L5_9GAMM</name>
<evidence type="ECO:0000313" key="4">
    <source>
        <dbReference type="Proteomes" id="UP000033452"/>
    </source>
</evidence>
<keyword evidence="4" id="KW-1185">Reference proteome</keyword>
<dbReference type="EMBL" id="JXYA01000119">
    <property type="protein sequence ID" value="KJZ03669.1"/>
    <property type="molecule type" value="Genomic_DNA"/>
</dbReference>
<reference evidence="3 4" key="1">
    <citation type="journal article" date="2015" name="BMC Genomics">
        <title>Genome mining reveals unlocked bioactive potential of marine Gram-negative bacteria.</title>
        <authorList>
            <person name="Machado H."/>
            <person name="Sonnenschein E.C."/>
            <person name="Melchiorsen J."/>
            <person name="Gram L."/>
        </authorList>
    </citation>
    <scope>NUCLEOTIDE SEQUENCE [LARGE SCALE GENOMIC DNA]</scope>
    <source>
        <strain evidence="3 4">S2471</strain>
    </source>
</reference>
<evidence type="ECO:0000313" key="3">
    <source>
        <dbReference type="EMBL" id="KJZ03669.1"/>
    </source>
</evidence>
<feature type="region of interest" description="Disordered" evidence="2">
    <location>
        <begin position="39"/>
        <end position="61"/>
    </location>
</feature>
<sequence>MPRYSEERKQQILNKLLPPSNLTVVEVAQQEGVSEQTLYNWRNKAKQEGRPVPGNKPTSEHWSAEAKFATVLETASLNEAELSEYCRKKGLYVEQVKAWKSDALRGFQNSKEHEQEAKRQRQSDKKEIKQLKRELREKEKALAETAALLVLRKKLNALWESDSEDD</sequence>
<dbReference type="InterPro" id="IPR009057">
    <property type="entry name" value="Homeodomain-like_sf"/>
</dbReference>
<dbReference type="GO" id="GO:0004803">
    <property type="term" value="F:transposase activity"/>
    <property type="evidence" value="ECO:0007669"/>
    <property type="project" value="InterPro"/>
</dbReference>
<dbReference type="AlphaFoldDB" id="A0A0F4Q8L5"/>
<comment type="similarity">
    <text evidence="1">Belongs to the transposase 8 family.</text>
</comment>
<dbReference type="Proteomes" id="UP000033452">
    <property type="component" value="Unassembled WGS sequence"/>
</dbReference>
<feature type="region of interest" description="Disordered" evidence="2">
    <location>
        <begin position="105"/>
        <end position="131"/>
    </location>
</feature>
<comment type="caution">
    <text evidence="3">The sequence shown here is derived from an EMBL/GenBank/DDBJ whole genome shotgun (WGS) entry which is preliminary data.</text>
</comment>
<feature type="compositionally biased region" description="Basic and acidic residues" evidence="2">
    <location>
        <begin position="110"/>
        <end position="131"/>
    </location>
</feature>
<accession>A0A0F4Q8L5</accession>
<dbReference type="PATRIC" id="fig|43658.5.peg.5082"/>
<gene>
    <name evidence="3" type="ORF">TW77_23870</name>
</gene>
<dbReference type="SUPFAM" id="SSF46689">
    <property type="entry name" value="Homeodomain-like"/>
    <property type="match status" value="1"/>
</dbReference>
<dbReference type="Pfam" id="PF01527">
    <property type="entry name" value="HTH_Tnp_1"/>
    <property type="match status" value="1"/>
</dbReference>
<evidence type="ECO:0000256" key="1">
    <source>
        <dbReference type="ARBA" id="ARBA00009964"/>
    </source>
</evidence>
<organism evidence="3 4">
    <name type="scientific">Pseudoalteromonas rubra</name>
    <dbReference type="NCBI Taxonomy" id="43658"/>
    <lineage>
        <taxon>Bacteria</taxon>
        <taxon>Pseudomonadati</taxon>
        <taxon>Pseudomonadota</taxon>
        <taxon>Gammaproteobacteria</taxon>
        <taxon>Alteromonadales</taxon>
        <taxon>Pseudoalteromonadaceae</taxon>
        <taxon>Pseudoalteromonas</taxon>
    </lineage>
</organism>
<dbReference type="InterPro" id="IPR002514">
    <property type="entry name" value="Transposase_8"/>
</dbReference>
<dbReference type="GO" id="GO:0006313">
    <property type="term" value="P:DNA transposition"/>
    <property type="evidence" value="ECO:0007669"/>
    <property type="project" value="InterPro"/>
</dbReference>
<evidence type="ECO:0000256" key="2">
    <source>
        <dbReference type="SAM" id="MobiDB-lite"/>
    </source>
</evidence>
<proteinExistence type="inferred from homology"/>
<dbReference type="GO" id="GO:0003677">
    <property type="term" value="F:DNA binding"/>
    <property type="evidence" value="ECO:0007669"/>
    <property type="project" value="InterPro"/>
</dbReference>
<protein>
    <submittedName>
        <fullName evidence="3">Transcriptional regulator</fullName>
    </submittedName>
</protein>